<dbReference type="EMBL" id="MN740209">
    <property type="protein sequence ID" value="QHT93614.1"/>
    <property type="molecule type" value="Genomic_DNA"/>
</dbReference>
<organism evidence="1">
    <name type="scientific">viral metagenome</name>
    <dbReference type="NCBI Taxonomy" id="1070528"/>
    <lineage>
        <taxon>unclassified sequences</taxon>
        <taxon>metagenomes</taxon>
        <taxon>organismal metagenomes</taxon>
    </lineage>
</organism>
<protein>
    <submittedName>
        <fullName evidence="1">Uncharacterized protein</fullName>
    </submittedName>
</protein>
<sequence length="108" mass="12303">MTKQQIHLHKPAPCPEGAYADELSISAYRKVIAGMQQQRTVLQLNSMVGQDPSRKTAMQKIDEHITSLENTLKSVCKHNYVEDYIDINPDRGTSITYCDKCFLTFPTR</sequence>
<name>A0A6C0IK99_9ZZZZ</name>
<evidence type="ECO:0000313" key="1">
    <source>
        <dbReference type="EMBL" id="QHT93614.1"/>
    </source>
</evidence>
<dbReference type="AlphaFoldDB" id="A0A6C0IK99"/>
<proteinExistence type="predicted"/>
<reference evidence="1" key="1">
    <citation type="journal article" date="2020" name="Nature">
        <title>Giant virus diversity and host interactions through global metagenomics.</title>
        <authorList>
            <person name="Schulz F."/>
            <person name="Roux S."/>
            <person name="Paez-Espino D."/>
            <person name="Jungbluth S."/>
            <person name="Walsh D.A."/>
            <person name="Denef V.J."/>
            <person name="McMahon K.D."/>
            <person name="Konstantinidis K.T."/>
            <person name="Eloe-Fadrosh E.A."/>
            <person name="Kyrpides N.C."/>
            <person name="Woyke T."/>
        </authorList>
    </citation>
    <scope>NUCLEOTIDE SEQUENCE</scope>
    <source>
        <strain evidence="1">GVMAG-M-3300024252-29</strain>
    </source>
</reference>
<accession>A0A6C0IK99</accession>